<evidence type="ECO:0000256" key="6">
    <source>
        <dbReference type="RuleBase" id="RU004379"/>
    </source>
</evidence>
<organism evidence="7 8">
    <name type="scientific">Rozella allomycis (strain CSF55)</name>
    <dbReference type="NCBI Taxonomy" id="988480"/>
    <lineage>
        <taxon>Eukaryota</taxon>
        <taxon>Fungi</taxon>
        <taxon>Fungi incertae sedis</taxon>
        <taxon>Cryptomycota</taxon>
        <taxon>Cryptomycota incertae sedis</taxon>
        <taxon>Rozella</taxon>
    </lineage>
</organism>
<evidence type="ECO:0000313" key="7">
    <source>
        <dbReference type="EMBL" id="RKP20697.1"/>
    </source>
</evidence>
<feature type="transmembrane region" description="Helical" evidence="6">
    <location>
        <begin position="208"/>
        <end position="227"/>
    </location>
</feature>
<feature type="transmembrane region" description="Helical" evidence="6">
    <location>
        <begin position="97"/>
        <end position="116"/>
    </location>
</feature>
<dbReference type="InterPro" id="IPR006214">
    <property type="entry name" value="Bax_inhibitor_1-related"/>
</dbReference>
<dbReference type="PANTHER" id="PTHR23291:SF32">
    <property type="entry name" value="BAX INHIBITOR 1"/>
    <property type="match status" value="1"/>
</dbReference>
<evidence type="ECO:0000256" key="1">
    <source>
        <dbReference type="ARBA" id="ARBA00004141"/>
    </source>
</evidence>
<evidence type="ECO:0000256" key="4">
    <source>
        <dbReference type="ARBA" id="ARBA00022989"/>
    </source>
</evidence>
<evidence type="ECO:0000256" key="5">
    <source>
        <dbReference type="ARBA" id="ARBA00023136"/>
    </source>
</evidence>
<accession>A0A4P9YM00</accession>
<feature type="transmembrane region" description="Helical" evidence="6">
    <location>
        <begin position="169"/>
        <end position="188"/>
    </location>
</feature>
<reference evidence="8" key="1">
    <citation type="journal article" date="2018" name="Nat. Microbiol.">
        <title>Leveraging single-cell genomics to expand the fungal tree of life.</title>
        <authorList>
            <person name="Ahrendt S.R."/>
            <person name="Quandt C.A."/>
            <person name="Ciobanu D."/>
            <person name="Clum A."/>
            <person name="Salamov A."/>
            <person name="Andreopoulos B."/>
            <person name="Cheng J.F."/>
            <person name="Woyke T."/>
            <person name="Pelin A."/>
            <person name="Henrissat B."/>
            <person name="Reynolds N.K."/>
            <person name="Benny G.L."/>
            <person name="Smith M.E."/>
            <person name="James T.Y."/>
            <person name="Grigoriev I.V."/>
        </authorList>
    </citation>
    <scope>NUCLEOTIDE SEQUENCE [LARGE SCALE GENOMIC DNA]</scope>
    <source>
        <strain evidence="8">CSF55</strain>
    </source>
</reference>
<dbReference type="AlphaFoldDB" id="A0A4P9YM00"/>
<evidence type="ECO:0008006" key="9">
    <source>
        <dbReference type="Google" id="ProtNLM"/>
    </source>
</evidence>
<feature type="transmembrane region" description="Helical" evidence="6">
    <location>
        <begin position="65"/>
        <end position="85"/>
    </location>
</feature>
<dbReference type="Proteomes" id="UP000281549">
    <property type="component" value="Unassembled WGS sequence"/>
</dbReference>
<evidence type="ECO:0000256" key="3">
    <source>
        <dbReference type="ARBA" id="ARBA00022692"/>
    </source>
</evidence>
<protein>
    <recommendedName>
        <fullName evidence="9">Bax inhibitor 1</fullName>
    </recommendedName>
</protein>
<evidence type="ECO:0000256" key="2">
    <source>
        <dbReference type="ARBA" id="ARBA00010350"/>
    </source>
</evidence>
<keyword evidence="4 6" id="KW-1133">Transmembrane helix</keyword>
<feature type="transmembrane region" description="Helical" evidence="6">
    <location>
        <begin position="128"/>
        <end position="149"/>
    </location>
</feature>
<sequence>MQNDDNNNPFNRLWNAGSNFSLRTLLKSSPLSSRVQSHLVRVYSALAATFGASAIGAYLQLNQFISIGSGFSGLLSLVCMLGVLFSRPTRENQNYRLAGLLGMGAFQGMSLAPLLSLSLTNFANGASLIMQALGVSALTFTGFSASALLNTRRSYLYMGVNGLFFQSQAFFGAELFIGLLMFCGFILYDTQLIVERAERGSDDFIGHSVDLFVDGISLFVRLLIILMRREDEREDRRRKRRD</sequence>
<gene>
    <name evidence="7" type="ORF">ROZALSC1DRAFT_21170</name>
</gene>
<dbReference type="Pfam" id="PF01027">
    <property type="entry name" value="Bax1-I"/>
    <property type="match status" value="1"/>
</dbReference>
<comment type="subcellular location">
    <subcellularLocation>
        <location evidence="1">Membrane</location>
        <topology evidence="1">Multi-pass membrane protein</topology>
    </subcellularLocation>
</comment>
<proteinExistence type="inferred from homology"/>
<name>A0A4P9YM00_ROZAC</name>
<comment type="similarity">
    <text evidence="2 6">Belongs to the BI1 family.</text>
</comment>
<evidence type="ECO:0000313" key="8">
    <source>
        <dbReference type="Proteomes" id="UP000281549"/>
    </source>
</evidence>
<feature type="transmembrane region" description="Helical" evidence="6">
    <location>
        <begin position="39"/>
        <end position="59"/>
    </location>
</feature>
<dbReference type="PANTHER" id="PTHR23291">
    <property type="entry name" value="BAX INHIBITOR-RELATED"/>
    <property type="match status" value="1"/>
</dbReference>
<keyword evidence="5 6" id="KW-0472">Membrane</keyword>
<dbReference type="EMBL" id="ML005031">
    <property type="protein sequence ID" value="RKP20697.1"/>
    <property type="molecule type" value="Genomic_DNA"/>
</dbReference>
<keyword evidence="3 6" id="KW-0812">Transmembrane</keyword>
<dbReference type="GO" id="GO:0016020">
    <property type="term" value="C:membrane"/>
    <property type="evidence" value="ECO:0007669"/>
    <property type="project" value="UniProtKB-SubCell"/>
</dbReference>